<dbReference type="OrthoDB" id="277961at2759"/>
<dbReference type="eggNOG" id="ENOG502SBES">
    <property type="taxonomic scope" value="Eukaryota"/>
</dbReference>
<accession>A0A088S1I1</accession>
<keyword evidence="3" id="KW-1185">Reference proteome</keyword>
<protein>
    <recommendedName>
        <fullName evidence="4">Coiled-coil domain-containing protein 86</fullName>
    </recommendedName>
</protein>
<proteinExistence type="predicted"/>
<reference evidence="2 3" key="1">
    <citation type="journal article" date="2015" name="Sci. Rep.">
        <title>The genome of Leishmania panamensis: insights into genomics of the L. (Viannia) subgenus.</title>
        <authorList>
            <person name="Llanes A."/>
            <person name="Restrepo C.M."/>
            <person name="Vecchio G.D."/>
            <person name="Anguizola F.J."/>
            <person name="Lleonart R."/>
        </authorList>
    </citation>
    <scope>NUCLEOTIDE SEQUENCE [LARGE SCALE GENOMIC DNA]</scope>
    <source>
        <strain evidence="2 3">MHOM/PA/94/PSC-1</strain>
    </source>
</reference>
<evidence type="ECO:0000313" key="3">
    <source>
        <dbReference type="Proteomes" id="UP000063063"/>
    </source>
</evidence>
<dbReference type="Proteomes" id="UP000063063">
    <property type="component" value="Chromosome 34"/>
</dbReference>
<name>A0A088S1I1_LEIPA</name>
<dbReference type="GeneID" id="22578955"/>
<dbReference type="VEuPathDB" id="TriTrypDB:LPAL13_340053000"/>
<sequence length="114" mass="13614">MAKLEQRALQKPRGNPKHKLDALSARMSAKQRWNKKMREKERIQRVRNLSQQLKDEINAEQKRAAEARKANQQRKIDNEKKNMVVQNIKNEKAIRKLSPKHRRAARIFMLHELN</sequence>
<evidence type="ECO:0000313" key="2">
    <source>
        <dbReference type="EMBL" id="AIO02071.1"/>
    </source>
</evidence>
<dbReference type="EMBL" id="CP009403">
    <property type="protein sequence ID" value="AIO02071.1"/>
    <property type="molecule type" value="Genomic_DNA"/>
</dbReference>
<evidence type="ECO:0000256" key="1">
    <source>
        <dbReference type="SAM" id="MobiDB-lite"/>
    </source>
</evidence>
<feature type="region of interest" description="Disordered" evidence="1">
    <location>
        <begin position="1"/>
        <end position="40"/>
    </location>
</feature>
<evidence type="ECO:0008006" key="4">
    <source>
        <dbReference type="Google" id="ProtNLM"/>
    </source>
</evidence>
<dbReference type="KEGG" id="lpan:LPMP_344500"/>
<organism evidence="2 3">
    <name type="scientific">Leishmania panamensis</name>
    <dbReference type="NCBI Taxonomy" id="5679"/>
    <lineage>
        <taxon>Eukaryota</taxon>
        <taxon>Discoba</taxon>
        <taxon>Euglenozoa</taxon>
        <taxon>Kinetoplastea</taxon>
        <taxon>Metakinetoplastina</taxon>
        <taxon>Trypanosomatida</taxon>
        <taxon>Trypanosomatidae</taxon>
        <taxon>Leishmaniinae</taxon>
        <taxon>Leishmania</taxon>
        <taxon>Leishmania guyanensis species complex</taxon>
    </lineage>
</organism>
<gene>
    <name evidence="2" type="ORF">LPMP_344500</name>
</gene>
<feature type="region of interest" description="Disordered" evidence="1">
    <location>
        <begin position="60"/>
        <end position="82"/>
    </location>
</feature>
<dbReference type="RefSeq" id="XP_010702871.1">
    <property type="nucleotide sequence ID" value="XM_010704569.1"/>
</dbReference>
<dbReference type="AlphaFoldDB" id="A0A088S1I1"/>
<dbReference type="VEuPathDB" id="TriTrypDB:LPMP_344500"/>